<dbReference type="GO" id="GO:0008299">
    <property type="term" value="P:isoprenoid biosynthetic process"/>
    <property type="evidence" value="ECO:0007669"/>
    <property type="project" value="InterPro"/>
</dbReference>
<evidence type="ECO:0000256" key="2">
    <source>
        <dbReference type="ARBA" id="ARBA00006706"/>
    </source>
</evidence>
<evidence type="ECO:0000313" key="7">
    <source>
        <dbReference type="EMBL" id="OGE43783.1"/>
    </source>
</evidence>
<dbReference type="InterPro" id="IPR033749">
    <property type="entry name" value="Polyprenyl_synt_CS"/>
</dbReference>
<evidence type="ECO:0000256" key="4">
    <source>
        <dbReference type="ARBA" id="ARBA00022723"/>
    </source>
</evidence>
<evidence type="ECO:0000256" key="6">
    <source>
        <dbReference type="RuleBase" id="RU004466"/>
    </source>
</evidence>
<dbReference type="SUPFAM" id="SSF48576">
    <property type="entry name" value="Terpenoid synthases"/>
    <property type="match status" value="1"/>
</dbReference>
<dbReference type="InterPro" id="IPR000092">
    <property type="entry name" value="Polyprenyl_synt"/>
</dbReference>
<reference evidence="7 8" key="1">
    <citation type="journal article" date="2016" name="Nat. Commun.">
        <title>Thousands of microbial genomes shed light on interconnected biogeochemical processes in an aquifer system.</title>
        <authorList>
            <person name="Anantharaman K."/>
            <person name="Brown C.T."/>
            <person name="Hug L.A."/>
            <person name="Sharon I."/>
            <person name="Castelle C.J."/>
            <person name="Probst A.J."/>
            <person name="Thomas B.C."/>
            <person name="Singh A."/>
            <person name="Wilkins M.J."/>
            <person name="Karaoz U."/>
            <person name="Brodie E.L."/>
            <person name="Williams K.H."/>
            <person name="Hubbard S.S."/>
            <person name="Banfield J.F."/>
        </authorList>
    </citation>
    <scope>NUCLEOTIDE SEQUENCE [LARGE SCALE GENOMIC DNA]</scope>
</reference>
<dbReference type="AlphaFoldDB" id="A0A1F5KS88"/>
<keyword evidence="3 6" id="KW-0808">Transferase</keyword>
<dbReference type="InterPro" id="IPR008949">
    <property type="entry name" value="Isoprenoid_synthase_dom_sf"/>
</dbReference>
<dbReference type="Proteomes" id="UP000178565">
    <property type="component" value="Unassembled WGS sequence"/>
</dbReference>
<accession>A0A1F5KS88</accession>
<dbReference type="PANTHER" id="PTHR12001">
    <property type="entry name" value="GERANYLGERANYL PYROPHOSPHATE SYNTHASE"/>
    <property type="match status" value="1"/>
</dbReference>
<dbReference type="PANTHER" id="PTHR12001:SF85">
    <property type="entry name" value="SHORT CHAIN ISOPRENYL DIPHOSPHATE SYNTHASE"/>
    <property type="match status" value="1"/>
</dbReference>
<evidence type="ECO:0000313" key="8">
    <source>
        <dbReference type="Proteomes" id="UP000178565"/>
    </source>
</evidence>
<evidence type="ECO:0000256" key="3">
    <source>
        <dbReference type="ARBA" id="ARBA00022679"/>
    </source>
</evidence>
<dbReference type="CDD" id="cd00685">
    <property type="entry name" value="Trans_IPPS_HT"/>
    <property type="match status" value="1"/>
</dbReference>
<keyword evidence="4" id="KW-0479">Metal-binding</keyword>
<gene>
    <name evidence="7" type="ORF">A3B45_01660</name>
</gene>
<comment type="caution">
    <text evidence="7">The sequence shown here is derived from an EMBL/GenBank/DDBJ whole genome shotgun (WGS) entry which is preliminary data.</text>
</comment>
<dbReference type="PROSITE" id="PS00723">
    <property type="entry name" value="POLYPRENYL_SYNTHASE_1"/>
    <property type="match status" value="1"/>
</dbReference>
<dbReference type="STRING" id="1797785.A3B45_01660"/>
<comment type="similarity">
    <text evidence="2 6">Belongs to the FPP/GGPP synthase family.</text>
</comment>
<keyword evidence="5" id="KW-0460">Magnesium</keyword>
<dbReference type="GO" id="GO:0004659">
    <property type="term" value="F:prenyltransferase activity"/>
    <property type="evidence" value="ECO:0007669"/>
    <property type="project" value="InterPro"/>
</dbReference>
<dbReference type="PROSITE" id="PS00444">
    <property type="entry name" value="POLYPRENYL_SYNTHASE_2"/>
    <property type="match status" value="1"/>
</dbReference>
<dbReference type="EMBL" id="MFDM01000012">
    <property type="protein sequence ID" value="OGE43783.1"/>
    <property type="molecule type" value="Genomic_DNA"/>
</dbReference>
<dbReference type="GO" id="GO:0046872">
    <property type="term" value="F:metal ion binding"/>
    <property type="evidence" value="ECO:0007669"/>
    <property type="project" value="UniProtKB-KW"/>
</dbReference>
<dbReference type="SFLD" id="SFLDS00005">
    <property type="entry name" value="Isoprenoid_Synthase_Type_I"/>
    <property type="match status" value="1"/>
</dbReference>
<dbReference type="SFLD" id="SFLDG01017">
    <property type="entry name" value="Polyprenyl_Transferase_Like"/>
    <property type="match status" value="1"/>
</dbReference>
<dbReference type="Gene3D" id="1.10.600.10">
    <property type="entry name" value="Farnesyl Diphosphate Synthase"/>
    <property type="match status" value="1"/>
</dbReference>
<name>A0A1F5KS88_9BACT</name>
<sequence>MDFKSYLLKNARDLDQEIDLILSDFLKEVKKLNPKLIPFAIALMNVCKGGKRIRGVLVKLGYEIGNQSSAVSSPRSAVEAGHQSSDIIKVGAAYEILHAALLIHDDILDQSELRRGKPTLYRALGGDHYGISQAIGLGDIGLFLPIKLIADANFLGEYKHQALSFLAQTIIYTAWGEVLDVELPHLDGERKEEDVIAIHTLKTAQYTISGPLIVGAILGGGDQNLLRELGQFGEALGIAFQIQDDILGVFGDEQELGKSVVSDIEEGKNTLLITEAFKRANPMQKQILGRFYGHGQVGNKGLEEVRKVFLETGALDYSRQEEVKYVLAAKSVIPKITKDPKIVKLLTEMADFLIERHA</sequence>
<protein>
    <recommendedName>
        <fullName evidence="9">Polyprenyl synthetase</fullName>
    </recommendedName>
</protein>
<dbReference type="Pfam" id="PF00348">
    <property type="entry name" value="polyprenyl_synt"/>
    <property type="match status" value="1"/>
</dbReference>
<organism evidence="7 8">
    <name type="scientific">Candidatus Daviesbacteria bacterium RIFCSPLOWO2_01_FULL_39_12</name>
    <dbReference type="NCBI Taxonomy" id="1797785"/>
    <lineage>
        <taxon>Bacteria</taxon>
        <taxon>Candidatus Daviesiibacteriota</taxon>
    </lineage>
</organism>
<comment type="cofactor">
    <cofactor evidence="1">
        <name>Mg(2+)</name>
        <dbReference type="ChEBI" id="CHEBI:18420"/>
    </cofactor>
</comment>
<proteinExistence type="inferred from homology"/>
<evidence type="ECO:0000256" key="1">
    <source>
        <dbReference type="ARBA" id="ARBA00001946"/>
    </source>
</evidence>
<evidence type="ECO:0008006" key="9">
    <source>
        <dbReference type="Google" id="ProtNLM"/>
    </source>
</evidence>
<evidence type="ECO:0000256" key="5">
    <source>
        <dbReference type="ARBA" id="ARBA00022842"/>
    </source>
</evidence>